<accession>A0ACB9DZF9</accession>
<evidence type="ECO:0000313" key="1">
    <source>
        <dbReference type="EMBL" id="KAI3752093.1"/>
    </source>
</evidence>
<evidence type="ECO:0000313" key="2">
    <source>
        <dbReference type="Proteomes" id="UP001055811"/>
    </source>
</evidence>
<reference evidence="2" key="1">
    <citation type="journal article" date="2022" name="Mol. Ecol. Resour.">
        <title>The genomes of chicory, endive, great burdock and yacon provide insights into Asteraceae palaeo-polyploidization history and plant inulin production.</title>
        <authorList>
            <person name="Fan W."/>
            <person name="Wang S."/>
            <person name="Wang H."/>
            <person name="Wang A."/>
            <person name="Jiang F."/>
            <person name="Liu H."/>
            <person name="Zhao H."/>
            <person name="Xu D."/>
            <person name="Zhang Y."/>
        </authorList>
    </citation>
    <scope>NUCLEOTIDE SEQUENCE [LARGE SCALE GENOMIC DNA]</scope>
    <source>
        <strain evidence="2">cv. Punajuju</strain>
    </source>
</reference>
<name>A0ACB9DZF9_CICIN</name>
<protein>
    <submittedName>
        <fullName evidence="1">Uncharacterized protein</fullName>
    </submittedName>
</protein>
<proteinExistence type="predicted"/>
<organism evidence="1 2">
    <name type="scientific">Cichorium intybus</name>
    <name type="common">Chicory</name>
    <dbReference type="NCBI Taxonomy" id="13427"/>
    <lineage>
        <taxon>Eukaryota</taxon>
        <taxon>Viridiplantae</taxon>
        <taxon>Streptophyta</taxon>
        <taxon>Embryophyta</taxon>
        <taxon>Tracheophyta</taxon>
        <taxon>Spermatophyta</taxon>
        <taxon>Magnoliopsida</taxon>
        <taxon>eudicotyledons</taxon>
        <taxon>Gunneridae</taxon>
        <taxon>Pentapetalae</taxon>
        <taxon>asterids</taxon>
        <taxon>campanulids</taxon>
        <taxon>Asterales</taxon>
        <taxon>Asteraceae</taxon>
        <taxon>Cichorioideae</taxon>
        <taxon>Cichorieae</taxon>
        <taxon>Cichoriinae</taxon>
        <taxon>Cichorium</taxon>
    </lineage>
</organism>
<reference evidence="1 2" key="2">
    <citation type="journal article" date="2022" name="Mol. Ecol. Resour.">
        <title>The genomes of chicory, endive, great burdock and yacon provide insights into Asteraceae paleo-polyploidization history and plant inulin production.</title>
        <authorList>
            <person name="Fan W."/>
            <person name="Wang S."/>
            <person name="Wang H."/>
            <person name="Wang A."/>
            <person name="Jiang F."/>
            <person name="Liu H."/>
            <person name="Zhao H."/>
            <person name="Xu D."/>
            <person name="Zhang Y."/>
        </authorList>
    </citation>
    <scope>NUCLEOTIDE SEQUENCE [LARGE SCALE GENOMIC DNA]</scope>
    <source>
        <strain evidence="2">cv. Punajuju</strain>
        <tissue evidence="1">Leaves</tissue>
    </source>
</reference>
<dbReference type="EMBL" id="CM042012">
    <property type="protein sequence ID" value="KAI3752093.1"/>
    <property type="molecule type" value="Genomic_DNA"/>
</dbReference>
<gene>
    <name evidence="1" type="ORF">L2E82_23265</name>
</gene>
<dbReference type="Proteomes" id="UP001055811">
    <property type="component" value="Linkage Group LG04"/>
</dbReference>
<comment type="caution">
    <text evidence="1">The sequence shown here is derived from an EMBL/GenBank/DDBJ whole genome shotgun (WGS) entry which is preliminary data.</text>
</comment>
<sequence length="136" mass="15204">MTQIDCRIIFYKPQLHVFTSSVSSTHGFDSNASRIIEERMALAIIGMYLLATSIIVVITGPGPDLLFNSTMGLVHNSLLVESVNGAEEQVVSLACNLVKIATQYTPLSTLHHVYGVIFEQKEIKGSKSYRFEMFFW</sequence>
<keyword evidence="2" id="KW-1185">Reference proteome</keyword>